<dbReference type="EMBL" id="FOFT01000002">
    <property type="protein sequence ID" value="SEQ65578.1"/>
    <property type="molecule type" value="Genomic_DNA"/>
</dbReference>
<name>A0A1H9HTH2_9PSEU</name>
<protein>
    <submittedName>
        <fullName evidence="1">Uncharacterized protein</fullName>
    </submittedName>
</protein>
<sequence>MSDQIRTASPGYATGQLARALAAAVSAGTEADRERALRKSRRWEDVVSGMAGGTLAVGSRTPVADTPAWVTLEVAHGGFATGRYLAEVPLSEDETARVASLPDEVPGGNDRERLNLWYLGDAGQAELLDAVRSGRFRVELPEDGALPVVALLLDKGFPEQALDLVAELRPLMHRLRLTPRFEPIARPSDSAVRVASVRDAAASLRVPEQIAKMRATLTAWDPLYDRLVALWCRTLDGELPRLGEDGSVHGGLPCRTWPADWAAARAQWLADFADMCRTVAPSGRQTNPKSNFAVLHRALESCSHGSDALTAREVGRIRRAIANTVSRRGAPETAQRGAWHAAQTAAVTAPTNAALADVLASRLDRFPSDGGLPSLDVATAAVSEAETTTEIPCGTTMPDVLVHKAARALEAPADELVRLGVITSGETLATVLPQLTSRLLSAAFDDPVVAGLHEQTYTAFRRRRGLLLLNLEHQVQFTELPWVQVLEPCRSPQPDNATAAHRALRQITMLALTAFPQAVLPNPLVTEIRTLAKQAELDLPLVEEVAADIFMGTFTTKWRAAAAVASRLLEGTLYANYYDLPANWSKPERTLLRWGKKTAADFTELCRQRAGTSGGSVAANGMLLEQSQILTTHNLAVLVDALDLTDELRQRAPELAGRTLSWIVRRQSQRTDHLHAALIQVKNTAYAWRQALFLLSFCEPAEQMSLAVRFSTEVRDIRLAPAAEGLLQVLDGDRFTPAGTMRRGKGRRFLGWARGANPFLAHGSDER</sequence>
<reference evidence="2" key="1">
    <citation type="submission" date="2016-10" db="EMBL/GenBank/DDBJ databases">
        <authorList>
            <person name="Varghese N."/>
            <person name="Submissions S."/>
        </authorList>
    </citation>
    <scope>NUCLEOTIDE SEQUENCE [LARGE SCALE GENOMIC DNA]</scope>
    <source>
        <strain evidence="2">CGMCC 4.578</strain>
    </source>
</reference>
<accession>A0A1H9HTH2</accession>
<dbReference type="OrthoDB" id="5136203at2"/>
<organism evidence="1 2">
    <name type="scientific">Lentzea flaviverrucosa</name>
    <dbReference type="NCBI Taxonomy" id="200379"/>
    <lineage>
        <taxon>Bacteria</taxon>
        <taxon>Bacillati</taxon>
        <taxon>Actinomycetota</taxon>
        <taxon>Actinomycetes</taxon>
        <taxon>Pseudonocardiales</taxon>
        <taxon>Pseudonocardiaceae</taxon>
        <taxon>Lentzea</taxon>
    </lineage>
</organism>
<evidence type="ECO:0000313" key="2">
    <source>
        <dbReference type="Proteomes" id="UP000199028"/>
    </source>
</evidence>
<gene>
    <name evidence="1" type="ORF">SAMN05216195_102994</name>
</gene>
<keyword evidence="2" id="KW-1185">Reference proteome</keyword>
<dbReference type="Proteomes" id="UP000199028">
    <property type="component" value="Unassembled WGS sequence"/>
</dbReference>
<dbReference type="RefSeq" id="WP_090064617.1">
    <property type="nucleotide sequence ID" value="NZ_FOFT01000002.1"/>
</dbReference>
<proteinExistence type="predicted"/>
<dbReference type="AlphaFoldDB" id="A0A1H9HTH2"/>
<evidence type="ECO:0000313" key="1">
    <source>
        <dbReference type="EMBL" id="SEQ65578.1"/>
    </source>
</evidence>